<reference evidence="14" key="1">
    <citation type="submission" date="2025-08" db="UniProtKB">
        <authorList>
            <consortium name="RefSeq"/>
        </authorList>
    </citation>
    <scope>IDENTIFICATION</scope>
    <source>
        <tissue evidence="14">Kidney</tissue>
    </source>
</reference>
<keyword evidence="3" id="KW-0813">Transport</keyword>
<comment type="subcellular location">
    <subcellularLocation>
        <location evidence="1">Secreted</location>
    </subcellularLocation>
</comment>
<organism evidence="13 14">
    <name type="scientific">Dipodomys ordii</name>
    <name type="common">Ord's kangaroo rat</name>
    <dbReference type="NCBI Taxonomy" id="10020"/>
    <lineage>
        <taxon>Eukaryota</taxon>
        <taxon>Metazoa</taxon>
        <taxon>Chordata</taxon>
        <taxon>Craniata</taxon>
        <taxon>Vertebrata</taxon>
        <taxon>Euteleostomi</taxon>
        <taxon>Mammalia</taxon>
        <taxon>Eutheria</taxon>
        <taxon>Euarchontoglires</taxon>
        <taxon>Glires</taxon>
        <taxon>Rodentia</taxon>
        <taxon>Castorimorpha</taxon>
        <taxon>Heteromyidae</taxon>
        <taxon>Dipodomyinae</taxon>
        <taxon>Dipodomys</taxon>
    </lineage>
</organism>
<keyword evidence="13" id="KW-1185">Reference proteome</keyword>
<dbReference type="InterPro" id="IPR012674">
    <property type="entry name" value="Calycin"/>
</dbReference>
<feature type="chain" id="PRO_5010222719" evidence="11">
    <location>
        <begin position="19"/>
        <end position="200"/>
    </location>
</feature>
<comment type="function">
    <text evidence="9">Functions as a transport protein in the blood stream. Binds various ligands in the interior of its beta-barrel domain. Appears to function in modulating the activity of the immune system during the acute-phase reaction.</text>
</comment>
<proteinExistence type="inferred from homology"/>
<dbReference type="GeneID" id="105996153"/>
<dbReference type="PANTHER" id="PTHR11967">
    <property type="entry name" value="ALPHA-1-ACID GLYCOPROTEIN"/>
    <property type="match status" value="1"/>
</dbReference>
<evidence type="ECO:0000256" key="5">
    <source>
        <dbReference type="ARBA" id="ARBA00022525"/>
    </source>
</evidence>
<feature type="domain" description="Lipocalin/cytosolic fatty-acid binding" evidence="12">
    <location>
        <begin position="40"/>
        <end position="179"/>
    </location>
</feature>
<accession>A0A1S3GA66</accession>
<dbReference type="SUPFAM" id="SSF50814">
    <property type="entry name" value="Lipocalins"/>
    <property type="match status" value="1"/>
</dbReference>
<dbReference type="GO" id="GO:0006953">
    <property type="term" value="P:acute-phase response"/>
    <property type="evidence" value="ECO:0007669"/>
    <property type="project" value="UniProtKB-KW"/>
</dbReference>
<dbReference type="Gene3D" id="2.40.128.20">
    <property type="match status" value="1"/>
</dbReference>
<evidence type="ECO:0000313" key="14">
    <source>
        <dbReference type="RefSeq" id="XP_012885590.1"/>
    </source>
</evidence>
<evidence type="ECO:0000256" key="4">
    <source>
        <dbReference type="ARBA" id="ARBA00022486"/>
    </source>
</evidence>
<dbReference type="GO" id="GO:0002682">
    <property type="term" value="P:regulation of immune system process"/>
    <property type="evidence" value="ECO:0007669"/>
    <property type="project" value="InterPro"/>
</dbReference>
<evidence type="ECO:0000256" key="3">
    <source>
        <dbReference type="ARBA" id="ARBA00022448"/>
    </source>
</evidence>
<comment type="similarity">
    <text evidence="2">Belongs to the calycin superfamily. Lipocalin family.</text>
</comment>
<evidence type="ECO:0000256" key="9">
    <source>
        <dbReference type="ARBA" id="ARBA00046193"/>
    </source>
</evidence>
<evidence type="ECO:0000256" key="6">
    <source>
        <dbReference type="ARBA" id="ARBA00022729"/>
    </source>
</evidence>
<dbReference type="PANTHER" id="PTHR11967:SF2">
    <property type="entry name" value="ALPHA-1-ACID GLYCOPROTEIN 1"/>
    <property type="match status" value="1"/>
</dbReference>
<dbReference type="OrthoDB" id="9448848at2759"/>
<evidence type="ECO:0000256" key="11">
    <source>
        <dbReference type="SAM" id="SignalP"/>
    </source>
</evidence>
<dbReference type="CDD" id="cd19451">
    <property type="entry name" value="lipocalin_AGP-like"/>
    <property type="match status" value="1"/>
</dbReference>
<evidence type="ECO:0000256" key="1">
    <source>
        <dbReference type="ARBA" id="ARBA00004613"/>
    </source>
</evidence>
<dbReference type="GO" id="GO:0005615">
    <property type="term" value="C:extracellular space"/>
    <property type="evidence" value="ECO:0007669"/>
    <property type="project" value="InterPro"/>
</dbReference>
<protein>
    <submittedName>
        <fullName evidence="14">Alpha-1-acid glycoprotein 1</fullName>
    </submittedName>
</protein>
<feature type="disulfide bond" evidence="10">
    <location>
        <begin position="90"/>
        <end position="183"/>
    </location>
</feature>
<dbReference type="FunCoup" id="A0A1S3GA66">
    <property type="interactions" value="268"/>
</dbReference>
<dbReference type="STRING" id="10020.ENSDORP00000007689"/>
<dbReference type="RefSeq" id="XP_012885590.1">
    <property type="nucleotide sequence ID" value="XM_013030136.1"/>
</dbReference>
<gene>
    <name evidence="14" type="primary">Orm1</name>
</gene>
<keyword evidence="6 11" id="KW-0732">Signal</keyword>
<dbReference type="CTD" id="5004"/>
<keyword evidence="7 10" id="KW-1015">Disulfide bond</keyword>
<evidence type="ECO:0000256" key="10">
    <source>
        <dbReference type="PIRSR" id="PIRSR036899-50"/>
    </source>
</evidence>
<keyword evidence="8" id="KW-0325">Glycoprotein</keyword>
<dbReference type="InterPro" id="IPR000566">
    <property type="entry name" value="Lipocln_cytosolic_FA-bd_dom"/>
</dbReference>
<evidence type="ECO:0000259" key="12">
    <source>
        <dbReference type="Pfam" id="PF00061"/>
    </source>
</evidence>
<dbReference type="Proteomes" id="UP000081671">
    <property type="component" value="Unplaced"/>
</dbReference>
<evidence type="ECO:0000256" key="8">
    <source>
        <dbReference type="ARBA" id="ARBA00023180"/>
    </source>
</evidence>
<dbReference type="InterPro" id="IPR001500">
    <property type="entry name" value="A1A_glycop"/>
</dbReference>
<dbReference type="PRINTS" id="PR00708">
    <property type="entry name" value="A1AGLPROTEIN"/>
</dbReference>
<keyword evidence="4" id="KW-0011">Acute phase</keyword>
<sequence>MALLVALAVLSLLPLLQAHDPALANLTAIPITNATLQRLSGRWFFLGSAFRNPVYKQAAEQIQAEFFDLVPNLTDDTILVREYQTMEDKCIYNSTHLRVQRENGTLSKFEGDTEHLGLLLLPRDPKSFMLAFSLEDEQNRGISFYGGKSHITPEQLKEFEDAATVAGLRKMEITYVDWRKDRCGPLQKQPEQDRKKEVEP</sequence>
<feature type="signal peptide" evidence="11">
    <location>
        <begin position="1"/>
        <end position="18"/>
    </location>
</feature>
<evidence type="ECO:0000256" key="2">
    <source>
        <dbReference type="ARBA" id="ARBA00006889"/>
    </source>
</evidence>
<dbReference type="KEGG" id="dord:105996153"/>
<dbReference type="AlphaFoldDB" id="A0A1S3GA66"/>
<keyword evidence="5" id="KW-0964">Secreted</keyword>
<dbReference type="InParanoid" id="A0A1S3GA66"/>
<dbReference type="Pfam" id="PF00061">
    <property type="entry name" value="Lipocalin"/>
    <property type="match status" value="1"/>
</dbReference>
<dbReference type="FunFam" id="2.40.128.20:FF:000012">
    <property type="entry name" value="Alpha-1-acid glycoprotein 2"/>
    <property type="match status" value="1"/>
</dbReference>
<evidence type="ECO:0000256" key="7">
    <source>
        <dbReference type="ARBA" id="ARBA00023157"/>
    </source>
</evidence>
<dbReference type="PIRSF" id="PIRSF036899">
    <property type="entry name" value="AGP"/>
    <property type="match status" value="1"/>
</dbReference>
<name>A0A1S3GA66_DIPOR</name>
<evidence type="ECO:0000313" key="13">
    <source>
        <dbReference type="Proteomes" id="UP000081671"/>
    </source>
</evidence>